<evidence type="ECO:0000256" key="1">
    <source>
        <dbReference type="SAM" id="Phobius"/>
    </source>
</evidence>
<dbReference type="EMBL" id="LBZL01000005">
    <property type="protein sequence ID" value="KKR70453.1"/>
    <property type="molecule type" value="Genomic_DNA"/>
</dbReference>
<organism evidence="2 3">
    <name type="scientific">Candidatus Nomurabacteria bacterium GW2011_GWB1_40_7</name>
    <dbReference type="NCBI Taxonomy" id="1618744"/>
    <lineage>
        <taxon>Bacteria</taxon>
        <taxon>Candidatus Nomuraibacteriota</taxon>
    </lineage>
</organism>
<evidence type="ECO:0000313" key="3">
    <source>
        <dbReference type="Proteomes" id="UP000034452"/>
    </source>
</evidence>
<protein>
    <submittedName>
        <fullName evidence="2">Uncharacterized protein</fullName>
    </submittedName>
</protein>
<comment type="caution">
    <text evidence="2">The sequence shown here is derived from an EMBL/GenBank/DDBJ whole genome shotgun (WGS) entry which is preliminary data.</text>
</comment>
<dbReference type="InterPro" id="IPR013783">
    <property type="entry name" value="Ig-like_fold"/>
</dbReference>
<name>A0A0G0T063_9BACT</name>
<reference evidence="2 3" key="1">
    <citation type="journal article" date="2015" name="Nature">
        <title>rRNA introns, odd ribosomes, and small enigmatic genomes across a large radiation of phyla.</title>
        <authorList>
            <person name="Brown C.T."/>
            <person name="Hug L.A."/>
            <person name="Thomas B.C."/>
            <person name="Sharon I."/>
            <person name="Castelle C.J."/>
            <person name="Singh A."/>
            <person name="Wilkins M.J."/>
            <person name="Williams K.H."/>
            <person name="Banfield J.F."/>
        </authorList>
    </citation>
    <scope>NUCLEOTIDE SEQUENCE [LARGE SCALE GENOMIC DNA]</scope>
</reference>
<evidence type="ECO:0000313" key="2">
    <source>
        <dbReference type="EMBL" id="KKR70453.1"/>
    </source>
</evidence>
<dbReference type="AlphaFoldDB" id="A0A0G0T063"/>
<gene>
    <name evidence="2" type="ORF">UU13_C0005G0009</name>
</gene>
<dbReference type="Gene3D" id="2.60.40.10">
    <property type="entry name" value="Immunoglobulins"/>
    <property type="match status" value="1"/>
</dbReference>
<sequence length="120" mass="13457">MNQNAKKIVKIAGFSIFFVLIIFYAFFVSKDLILGVKIKNVNLIDGATVAESTIKVIGNARNAINLTLNGREISVDEQGNFDETIALLPEYNIINIKARDKFGYMDEKNYKLIYEAGNAF</sequence>
<keyword evidence="1" id="KW-0812">Transmembrane</keyword>
<keyword evidence="1" id="KW-1133">Transmembrane helix</keyword>
<feature type="transmembrane region" description="Helical" evidence="1">
    <location>
        <begin position="7"/>
        <end position="27"/>
    </location>
</feature>
<dbReference type="Proteomes" id="UP000034452">
    <property type="component" value="Unassembled WGS sequence"/>
</dbReference>
<accession>A0A0G0T063</accession>
<proteinExistence type="predicted"/>
<keyword evidence="1" id="KW-0472">Membrane</keyword>